<name>A0A0J1GUB3_9GAMM</name>
<keyword evidence="1" id="KW-0812">Transmembrane</keyword>
<sequence>MLQSGSLHGGNYNINMLMLLWLLVLLSIRPMRFLPYERINKSKKTVQLNNIRYNFLPCHLYYLRRFGWFFNIIFNNNVAAIFNFNNTNNIHKTLQK</sequence>
<dbReference type="AlphaFoldDB" id="A0A0J1GUB3"/>
<accession>A0A0J1GUB3</accession>
<reference evidence="2 3" key="1">
    <citation type="submission" date="2015-05" db="EMBL/GenBank/DDBJ databases">
        <title>Photobacterium galathea sp. nov.</title>
        <authorList>
            <person name="Machado H."/>
            <person name="Gram L."/>
        </authorList>
    </citation>
    <scope>NUCLEOTIDE SEQUENCE [LARGE SCALE GENOMIC DNA]</scope>
    <source>
        <strain evidence="2 3">DSM 25995</strain>
    </source>
</reference>
<gene>
    <name evidence="2" type="ORF">ABT58_00330</name>
</gene>
<comment type="caution">
    <text evidence="2">The sequence shown here is derived from an EMBL/GenBank/DDBJ whole genome shotgun (WGS) entry which is preliminary data.</text>
</comment>
<evidence type="ECO:0000313" key="3">
    <source>
        <dbReference type="Proteomes" id="UP000036426"/>
    </source>
</evidence>
<keyword evidence="1" id="KW-0472">Membrane</keyword>
<organism evidence="2 3">
    <name type="scientific">Photobacterium aphoticum</name>
    <dbReference type="NCBI Taxonomy" id="754436"/>
    <lineage>
        <taxon>Bacteria</taxon>
        <taxon>Pseudomonadati</taxon>
        <taxon>Pseudomonadota</taxon>
        <taxon>Gammaproteobacteria</taxon>
        <taxon>Vibrionales</taxon>
        <taxon>Vibrionaceae</taxon>
        <taxon>Photobacterium</taxon>
    </lineage>
</organism>
<keyword evidence="3" id="KW-1185">Reference proteome</keyword>
<dbReference type="EMBL" id="LDOV01000001">
    <property type="protein sequence ID" value="KLV03019.1"/>
    <property type="molecule type" value="Genomic_DNA"/>
</dbReference>
<protein>
    <submittedName>
        <fullName evidence="2">Uncharacterized protein</fullName>
    </submittedName>
</protein>
<evidence type="ECO:0000313" key="2">
    <source>
        <dbReference type="EMBL" id="KLV03019.1"/>
    </source>
</evidence>
<keyword evidence="1" id="KW-1133">Transmembrane helix</keyword>
<dbReference type="Proteomes" id="UP000036426">
    <property type="component" value="Unassembled WGS sequence"/>
</dbReference>
<evidence type="ECO:0000256" key="1">
    <source>
        <dbReference type="SAM" id="Phobius"/>
    </source>
</evidence>
<feature type="transmembrane region" description="Helical" evidence="1">
    <location>
        <begin position="12"/>
        <end position="34"/>
    </location>
</feature>
<proteinExistence type="predicted"/>